<gene>
    <name evidence="4" type="ORF">GOCE00092_LOCUS8761</name>
</gene>
<keyword evidence="2" id="KW-1133">Transmembrane helix</keyword>
<feature type="transmembrane region" description="Helical" evidence="2">
    <location>
        <begin position="114"/>
        <end position="136"/>
    </location>
</feature>
<organism evidence="4">
    <name type="scientific">Grammatophora oceanica</name>
    <dbReference type="NCBI Taxonomy" id="210454"/>
    <lineage>
        <taxon>Eukaryota</taxon>
        <taxon>Sar</taxon>
        <taxon>Stramenopiles</taxon>
        <taxon>Ochrophyta</taxon>
        <taxon>Bacillariophyta</taxon>
        <taxon>Fragilariophyceae</taxon>
        <taxon>Fragilariophycidae</taxon>
        <taxon>Rhabdonematales</taxon>
        <taxon>Grammatophoraceae</taxon>
        <taxon>Grammatophora</taxon>
    </lineage>
</organism>
<reference evidence="4" key="1">
    <citation type="submission" date="2021-01" db="EMBL/GenBank/DDBJ databases">
        <authorList>
            <person name="Corre E."/>
            <person name="Pelletier E."/>
            <person name="Niang G."/>
            <person name="Scheremetjew M."/>
            <person name="Finn R."/>
            <person name="Kale V."/>
            <person name="Holt S."/>
            <person name="Cochrane G."/>
            <person name="Meng A."/>
            <person name="Brown T."/>
            <person name="Cohen L."/>
        </authorList>
    </citation>
    <scope>NUCLEOTIDE SEQUENCE</scope>
    <source>
        <strain evidence="4">CCMP 410</strain>
    </source>
</reference>
<feature type="chain" id="PRO_5031051208" evidence="3">
    <location>
        <begin position="18"/>
        <end position="188"/>
    </location>
</feature>
<keyword evidence="2" id="KW-0812">Transmembrane</keyword>
<evidence type="ECO:0000256" key="2">
    <source>
        <dbReference type="SAM" id="Phobius"/>
    </source>
</evidence>
<name>A0A7S1UXP3_9STRA</name>
<dbReference type="EMBL" id="HBGK01017444">
    <property type="protein sequence ID" value="CAD9279851.1"/>
    <property type="molecule type" value="Transcribed_RNA"/>
</dbReference>
<feature type="region of interest" description="Disordered" evidence="1">
    <location>
        <begin position="61"/>
        <end position="105"/>
    </location>
</feature>
<dbReference type="AlphaFoldDB" id="A0A7S1UXP3"/>
<keyword evidence="3" id="KW-0732">Signal</keyword>
<protein>
    <submittedName>
        <fullName evidence="4">Uncharacterized protein</fullName>
    </submittedName>
</protein>
<evidence type="ECO:0000256" key="3">
    <source>
        <dbReference type="SAM" id="SignalP"/>
    </source>
</evidence>
<keyword evidence="2" id="KW-0472">Membrane</keyword>
<evidence type="ECO:0000313" key="4">
    <source>
        <dbReference type="EMBL" id="CAD9279851.1"/>
    </source>
</evidence>
<proteinExistence type="predicted"/>
<evidence type="ECO:0000256" key="1">
    <source>
        <dbReference type="SAM" id="MobiDB-lite"/>
    </source>
</evidence>
<feature type="compositionally biased region" description="Acidic residues" evidence="1">
    <location>
        <begin position="73"/>
        <end position="90"/>
    </location>
</feature>
<feature type="compositionally biased region" description="Polar residues" evidence="1">
    <location>
        <begin position="92"/>
        <end position="105"/>
    </location>
</feature>
<accession>A0A7S1UXP3</accession>
<sequence>MKFILFLLSALLVVSSAETGTLRRSSSSEENAVIEQSQGERRLWSFWSLLFMASGCHGPLDKHKPECKTSDSGTDEGGVDGDSDGEDEVTVSEANDSSVSTNQNMSQASGATVISWWMVVVAAVAAVAALAAIMMGQRKEEKDTHKLRGSIAKRMALFSCFAGGCNGARPAHVVDDVEPNEDEDYRLA</sequence>
<feature type="signal peptide" evidence="3">
    <location>
        <begin position="1"/>
        <end position="17"/>
    </location>
</feature>